<dbReference type="Ensembl" id="ENSMFAT00000077046.1">
    <property type="protein sequence ID" value="ENSMFAP00000058566.1"/>
    <property type="gene ID" value="ENSMFAG00000052259.1"/>
</dbReference>
<dbReference type="GeneTree" id="ENSGT01120000271815"/>
<keyword evidence="2" id="KW-1185">Reference proteome</keyword>
<proteinExistence type="predicted"/>
<evidence type="ECO:0000313" key="2">
    <source>
        <dbReference type="Proteomes" id="UP000233100"/>
    </source>
</evidence>
<reference evidence="1" key="3">
    <citation type="submission" date="2025-09" db="UniProtKB">
        <authorList>
            <consortium name="Ensembl"/>
        </authorList>
    </citation>
    <scope>IDENTIFICATION</scope>
</reference>
<accession>A0A7N9D4E4</accession>
<organism evidence="1 2">
    <name type="scientific">Macaca fascicularis</name>
    <name type="common">Crab-eating macaque</name>
    <name type="synonym">Cynomolgus monkey</name>
    <dbReference type="NCBI Taxonomy" id="9541"/>
    <lineage>
        <taxon>Eukaryota</taxon>
        <taxon>Metazoa</taxon>
        <taxon>Chordata</taxon>
        <taxon>Craniata</taxon>
        <taxon>Vertebrata</taxon>
        <taxon>Euteleostomi</taxon>
        <taxon>Mammalia</taxon>
        <taxon>Eutheria</taxon>
        <taxon>Euarchontoglires</taxon>
        <taxon>Primates</taxon>
        <taxon>Haplorrhini</taxon>
        <taxon>Catarrhini</taxon>
        <taxon>Cercopithecidae</taxon>
        <taxon>Cercopithecinae</taxon>
        <taxon>Macaca</taxon>
    </lineage>
</organism>
<dbReference type="PRINTS" id="PR02045">
    <property type="entry name" value="F138DOMAIN"/>
</dbReference>
<dbReference type="PANTHER" id="PTHR12138:SF162">
    <property type="entry name" value="CHROMOSOME UNDETERMINED SCAFFOLD_275, WHOLE GENOME SHOTGUN SEQUENCE"/>
    <property type="match status" value="1"/>
</dbReference>
<reference evidence="1" key="2">
    <citation type="submission" date="2025-08" db="UniProtKB">
        <authorList>
            <consortium name="Ensembl"/>
        </authorList>
    </citation>
    <scope>IDENTIFICATION</scope>
</reference>
<dbReference type="AlphaFoldDB" id="A0A7N9D4E4"/>
<name>A0A7N9D4E4_MACFA</name>
<dbReference type="Proteomes" id="UP000233100">
    <property type="component" value="Chromosome 5"/>
</dbReference>
<reference evidence="1 2" key="1">
    <citation type="submission" date="2013-03" db="EMBL/GenBank/DDBJ databases">
        <authorList>
            <person name="Warren W."/>
            <person name="Wilson R.K."/>
        </authorList>
    </citation>
    <scope>NUCLEOTIDE SEQUENCE</scope>
</reference>
<protein>
    <submittedName>
        <fullName evidence="1">Uncharacterized protein</fullName>
    </submittedName>
</protein>
<sequence>MLETVLVGAVGQAENMWQHSVEEDPRVDLSSARKCCNQQARQARAWVVGEQEMSSLLFIYYYFFRRGLLCHPSSRLQCSGAILAHCNLNLLGSCHPPTSAFQIAGTTGAQHHAWLIFVFL</sequence>
<dbReference type="PANTHER" id="PTHR12138">
    <property type="entry name" value="PRIMATE-EXPANDED PROTEIN FAMILY"/>
    <property type="match status" value="1"/>
</dbReference>
<evidence type="ECO:0000313" key="1">
    <source>
        <dbReference type="Ensembl" id="ENSMFAP00000058566.1"/>
    </source>
</evidence>